<feature type="region of interest" description="Disordered" evidence="14">
    <location>
        <begin position="1"/>
        <end position="25"/>
    </location>
</feature>
<keyword evidence="6 15" id="KW-0812">Transmembrane</keyword>
<dbReference type="GO" id="GO:0061630">
    <property type="term" value="F:ubiquitin protein ligase activity"/>
    <property type="evidence" value="ECO:0007669"/>
    <property type="project" value="UniProtKB-EC"/>
</dbReference>
<dbReference type="EC" id="2.3.2.27" evidence="4"/>
<evidence type="ECO:0000256" key="13">
    <source>
        <dbReference type="PROSITE-ProRule" id="PRU00175"/>
    </source>
</evidence>
<proteinExistence type="predicted"/>
<name>A0A7J7KVK8_9MAGN</name>
<dbReference type="EMBL" id="JACGCM010002866">
    <property type="protein sequence ID" value="KAF6134367.1"/>
    <property type="molecule type" value="Genomic_DNA"/>
</dbReference>
<sequence length="182" mass="20438">MSHQPFHSQLEISPSPPSNPTLKKPPTSFDVSMGLTILVLFTALLFMCCMSFYMRRCDAEVRRSQNSNSRRYQRPMSTVVVGAKSVPRGLDPDVVNKLPLFCYEGNEEDEGDCAVCLGEFEEGKSVRVIPCCGHLFHQDCIDMWFASHDSCPLCRATQLFHLSRDASQPCKEEGSIVVDVRD</sequence>
<dbReference type="AlphaFoldDB" id="A0A7J7KVK8"/>
<dbReference type="OrthoDB" id="8062037at2759"/>
<dbReference type="PANTHER" id="PTHR46913">
    <property type="entry name" value="RING-H2 FINGER PROTEIN ATL16"/>
    <property type="match status" value="1"/>
</dbReference>
<evidence type="ECO:0000256" key="6">
    <source>
        <dbReference type="ARBA" id="ARBA00022692"/>
    </source>
</evidence>
<dbReference type="GO" id="GO:0016020">
    <property type="term" value="C:membrane"/>
    <property type="evidence" value="ECO:0007669"/>
    <property type="project" value="UniProtKB-SubCell"/>
</dbReference>
<evidence type="ECO:0000256" key="7">
    <source>
        <dbReference type="ARBA" id="ARBA00022723"/>
    </source>
</evidence>
<comment type="pathway">
    <text evidence="3">Protein modification; protein ubiquitination.</text>
</comment>
<gene>
    <name evidence="17" type="ORF">GIB67_005759</name>
</gene>
<evidence type="ECO:0000256" key="3">
    <source>
        <dbReference type="ARBA" id="ARBA00004906"/>
    </source>
</evidence>
<keyword evidence="9" id="KW-0833">Ubl conjugation pathway</keyword>
<dbReference type="Gene3D" id="3.30.40.10">
    <property type="entry name" value="Zinc/RING finger domain, C3HC4 (zinc finger)"/>
    <property type="match status" value="1"/>
</dbReference>
<keyword evidence="10" id="KW-0862">Zinc</keyword>
<evidence type="ECO:0000256" key="5">
    <source>
        <dbReference type="ARBA" id="ARBA00022679"/>
    </source>
</evidence>
<accession>A0A7J7KVK8</accession>
<dbReference type="SUPFAM" id="SSF57850">
    <property type="entry name" value="RING/U-box"/>
    <property type="match status" value="1"/>
</dbReference>
<feature type="domain" description="RING-type" evidence="16">
    <location>
        <begin position="113"/>
        <end position="155"/>
    </location>
</feature>
<comment type="caution">
    <text evidence="17">The sequence shown here is derived from an EMBL/GenBank/DDBJ whole genome shotgun (WGS) entry which is preliminary data.</text>
</comment>
<dbReference type="SMART" id="SM00184">
    <property type="entry name" value="RING"/>
    <property type="match status" value="1"/>
</dbReference>
<feature type="transmembrane region" description="Helical" evidence="15">
    <location>
        <begin position="31"/>
        <end position="53"/>
    </location>
</feature>
<keyword evidence="18" id="KW-1185">Reference proteome</keyword>
<evidence type="ECO:0000256" key="2">
    <source>
        <dbReference type="ARBA" id="ARBA00004167"/>
    </source>
</evidence>
<dbReference type="CDD" id="cd16461">
    <property type="entry name" value="RING-H2_EL5-like"/>
    <property type="match status" value="1"/>
</dbReference>
<keyword evidence="8 13" id="KW-0863">Zinc-finger</keyword>
<keyword evidence="7" id="KW-0479">Metal-binding</keyword>
<feature type="compositionally biased region" description="Polar residues" evidence="14">
    <location>
        <begin position="1"/>
        <end position="12"/>
    </location>
</feature>
<dbReference type="UniPathway" id="UPA00143"/>
<dbReference type="InterPro" id="IPR044600">
    <property type="entry name" value="ATL1/ATL16-like"/>
</dbReference>
<evidence type="ECO:0000256" key="11">
    <source>
        <dbReference type="ARBA" id="ARBA00022989"/>
    </source>
</evidence>
<keyword evidence="12 15" id="KW-0472">Membrane</keyword>
<reference evidence="17 18" key="1">
    <citation type="journal article" date="2020" name="IScience">
        <title>Genome Sequencing of the Endangered Kingdonia uniflora (Circaeasteraceae, Ranunculales) Reveals Potential Mechanisms of Evolutionary Specialization.</title>
        <authorList>
            <person name="Sun Y."/>
            <person name="Deng T."/>
            <person name="Zhang A."/>
            <person name="Moore M.J."/>
            <person name="Landis J.B."/>
            <person name="Lin N."/>
            <person name="Zhang H."/>
            <person name="Zhang X."/>
            <person name="Huang J."/>
            <person name="Zhang X."/>
            <person name="Sun H."/>
            <person name="Wang H."/>
        </authorList>
    </citation>
    <scope>NUCLEOTIDE SEQUENCE [LARGE SCALE GENOMIC DNA]</scope>
    <source>
        <strain evidence="17">TB1705</strain>
        <tissue evidence="17">Leaf</tissue>
    </source>
</reference>
<evidence type="ECO:0000313" key="17">
    <source>
        <dbReference type="EMBL" id="KAF6134367.1"/>
    </source>
</evidence>
<organism evidence="17 18">
    <name type="scientific">Kingdonia uniflora</name>
    <dbReference type="NCBI Taxonomy" id="39325"/>
    <lineage>
        <taxon>Eukaryota</taxon>
        <taxon>Viridiplantae</taxon>
        <taxon>Streptophyta</taxon>
        <taxon>Embryophyta</taxon>
        <taxon>Tracheophyta</taxon>
        <taxon>Spermatophyta</taxon>
        <taxon>Magnoliopsida</taxon>
        <taxon>Ranunculales</taxon>
        <taxon>Circaeasteraceae</taxon>
        <taxon>Kingdonia</taxon>
    </lineage>
</organism>
<dbReference type="Proteomes" id="UP000541444">
    <property type="component" value="Unassembled WGS sequence"/>
</dbReference>
<dbReference type="Pfam" id="PF13639">
    <property type="entry name" value="zf-RING_2"/>
    <property type="match status" value="1"/>
</dbReference>
<keyword evidence="11 15" id="KW-1133">Transmembrane helix</keyword>
<evidence type="ECO:0000313" key="18">
    <source>
        <dbReference type="Proteomes" id="UP000541444"/>
    </source>
</evidence>
<keyword evidence="5" id="KW-0808">Transferase</keyword>
<dbReference type="PROSITE" id="PS50089">
    <property type="entry name" value="ZF_RING_2"/>
    <property type="match status" value="1"/>
</dbReference>
<evidence type="ECO:0000256" key="8">
    <source>
        <dbReference type="ARBA" id="ARBA00022771"/>
    </source>
</evidence>
<dbReference type="GO" id="GO:0016567">
    <property type="term" value="P:protein ubiquitination"/>
    <property type="evidence" value="ECO:0007669"/>
    <property type="project" value="UniProtKB-UniPathway"/>
</dbReference>
<comment type="catalytic activity">
    <reaction evidence="1">
        <text>S-ubiquitinyl-[E2 ubiquitin-conjugating enzyme]-L-cysteine + [acceptor protein]-L-lysine = [E2 ubiquitin-conjugating enzyme]-L-cysteine + N(6)-ubiquitinyl-[acceptor protein]-L-lysine.</text>
        <dbReference type="EC" id="2.3.2.27"/>
    </reaction>
</comment>
<dbReference type="PANTHER" id="PTHR46913:SF1">
    <property type="entry name" value="RING-H2 FINGER PROTEIN ATL16"/>
    <property type="match status" value="1"/>
</dbReference>
<evidence type="ECO:0000256" key="1">
    <source>
        <dbReference type="ARBA" id="ARBA00000900"/>
    </source>
</evidence>
<evidence type="ECO:0000256" key="10">
    <source>
        <dbReference type="ARBA" id="ARBA00022833"/>
    </source>
</evidence>
<evidence type="ECO:0000259" key="16">
    <source>
        <dbReference type="PROSITE" id="PS50089"/>
    </source>
</evidence>
<dbReference type="InterPro" id="IPR001841">
    <property type="entry name" value="Znf_RING"/>
</dbReference>
<evidence type="ECO:0000256" key="15">
    <source>
        <dbReference type="SAM" id="Phobius"/>
    </source>
</evidence>
<evidence type="ECO:0000256" key="4">
    <source>
        <dbReference type="ARBA" id="ARBA00012483"/>
    </source>
</evidence>
<evidence type="ECO:0000256" key="12">
    <source>
        <dbReference type="ARBA" id="ARBA00023136"/>
    </source>
</evidence>
<protein>
    <recommendedName>
        <fullName evidence="4">RING-type E3 ubiquitin transferase</fullName>
        <ecNumber evidence="4">2.3.2.27</ecNumber>
    </recommendedName>
</protein>
<evidence type="ECO:0000256" key="14">
    <source>
        <dbReference type="SAM" id="MobiDB-lite"/>
    </source>
</evidence>
<dbReference type="InterPro" id="IPR013083">
    <property type="entry name" value="Znf_RING/FYVE/PHD"/>
</dbReference>
<comment type="subcellular location">
    <subcellularLocation>
        <location evidence="2">Membrane</location>
        <topology evidence="2">Single-pass membrane protein</topology>
    </subcellularLocation>
</comment>
<dbReference type="GO" id="GO:0008270">
    <property type="term" value="F:zinc ion binding"/>
    <property type="evidence" value="ECO:0007669"/>
    <property type="project" value="UniProtKB-KW"/>
</dbReference>
<evidence type="ECO:0000256" key="9">
    <source>
        <dbReference type="ARBA" id="ARBA00022786"/>
    </source>
</evidence>